<evidence type="ECO:0000256" key="5">
    <source>
        <dbReference type="SAM" id="MobiDB-lite"/>
    </source>
</evidence>
<dbReference type="InterPro" id="IPR006671">
    <property type="entry name" value="Cyclin_N"/>
</dbReference>
<proteinExistence type="inferred from homology"/>
<dbReference type="InterPro" id="IPR013763">
    <property type="entry name" value="Cyclin-like_dom"/>
</dbReference>
<sequence length="475" mass="54413">MNFIARKEANIELFSCFKHGYCEIKEWPQPPPGPTPQPQIATEGNLEANKRRRMDDEVQDQSLTQKRVPLAAISTSRQNVVLSPRSPNAGSLKKSPLAKENICFSSSPSSPPSKTLRMRSSWSEFRQFINQSVEDSDYETRKHKSPFPVLSWADKNDLWKLMCKKESGVYRRQHGEVILNRHPSFRPRMRAILLDWLIEVCEVYRLHRETFYLAVDFIDRYLSITQDMPKNKLQLIGVSCLFIGAKIEEIYPPKLKEFAYVTDGACTEEQILEMELVILKALNWSLCPVTPNAWMKLFLQLNNCDKTPRNENFYSVLVAAALYHFENEHVALESSGYEWKDISACVNWMSAFAFALREHSPLQPRTFHNVPVENQHNIQTHTVELTMLDRAQERLALLITSIDRDSPDPEDIVAPIHLGSLELTPPEEEGDVVFKPSSTNVDVSTDHSKDKEDKKLRSDDNLLSPHSGDGDDASW</sequence>
<keyword evidence="8" id="KW-1185">Reference proteome</keyword>
<dbReference type="Proteomes" id="UP000675881">
    <property type="component" value="Chromosome 15"/>
</dbReference>
<dbReference type="PROSITE" id="PS00292">
    <property type="entry name" value="CYCLINS"/>
    <property type="match status" value="1"/>
</dbReference>
<dbReference type="OrthoDB" id="5590282at2759"/>
<keyword evidence="1" id="KW-0132">Cell division</keyword>
<evidence type="ECO:0000256" key="3">
    <source>
        <dbReference type="ARBA" id="ARBA00023306"/>
    </source>
</evidence>
<keyword evidence="3" id="KW-0131">Cell cycle</keyword>
<dbReference type="SUPFAM" id="SSF47954">
    <property type="entry name" value="Cyclin-like"/>
    <property type="match status" value="2"/>
</dbReference>
<evidence type="ECO:0000256" key="4">
    <source>
        <dbReference type="RuleBase" id="RU000383"/>
    </source>
</evidence>
<feature type="domain" description="Cyclin-like" evidence="6">
    <location>
        <begin position="195"/>
        <end position="280"/>
    </location>
</feature>
<dbReference type="InterPro" id="IPR036915">
    <property type="entry name" value="Cyclin-like_sf"/>
</dbReference>
<dbReference type="InterPro" id="IPR048258">
    <property type="entry name" value="Cyclins_cyclin-box"/>
</dbReference>
<dbReference type="Pfam" id="PF00134">
    <property type="entry name" value="Cyclin_N"/>
    <property type="match status" value="1"/>
</dbReference>
<evidence type="ECO:0000256" key="2">
    <source>
        <dbReference type="ARBA" id="ARBA00023127"/>
    </source>
</evidence>
<evidence type="ECO:0000259" key="6">
    <source>
        <dbReference type="SMART" id="SM00385"/>
    </source>
</evidence>
<evidence type="ECO:0000313" key="7">
    <source>
        <dbReference type="EMBL" id="CAF2861088.1"/>
    </source>
</evidence>
<dbReference type="FunFam" id="1.10.472.10:FF:000001">
    <property type="entry name" value="G2/mitotic-specific cyclin"/>
    <property type="match status" value="1"/>
</dbReference>
<name>A0A7R8CMB0_LEPSM</name>
<evidence type="ECO:0000256" key="1">
    <source>
        <dbReference type="ARBA" id="ARBA00022618"/>
    </source>
</evidence>
<gene>
    <name evidence="7" type="ORF">LSAA_6037</name>
</gene>
<comment type="similarity">
    <text evidence="4">Belongs to the cyclin family.</text>
</comment>
<organism evidence="7 8">
    <name type="scientific">Lepeophtheirus salmonis</name>
    <name type="common">Salmon louse</name>
    <name type="synonym">Caligus salmonis</name>
    <dbReference type="NCBI Taxonomy" id="72036"/>
    <lineage>
        <taxon>Eukaryota</taxon>
        <taxon>Metazoa</taxon>
        <taxon>Ecdysozoa</taxon>
        <taxon>Arthropoda</taxon>
        <taxon>Crustacea</taxon>
        <taxon>Multicrustacea</taxon>
        <taxon>Hexanauplia</taxon>
        <taxon>Copepoda</taxon>
        <taxon>Siphonostomatoida</taxon>
        <taxon>Caligidae</taxon>
        <taxon>Lepeophtheirus</taxon>
    </lineage>
</organism>
<dbReference type="Gene3D" id="1.10.472.10">
    <property type="entry name" value="Cyclin-like"/>
    <property type="match status" value="2"/>
</dbReference>
<accession>A0A7R8CMB0</accession>
<dbReference type="GO" id="GO:0000278">
    <property type="term" value="P:mitotic cell cycle"/>
    <property type="evidence" value="ECO:0007669"/>
    <property type="project" value="UniProtKB-ARBA"/>
</dbReference>
<protein>
    <submittedName>
        <fullName evidence="7">CCNE</fullName>
    </submittedName>
</protein>
<dbReference type="EMBL" id="HG994594">
    <property type="protein sequence ID" value="CAF2861088.1"/>
    <property type="molecule type" value="Genomic_DNA"/>
</dbReference>
<dbReference type="InterPro" id="IPR039361">
    <property type="entry name" value="Cyclin"/>
</dbReference>
<evidence type="ECO:0000313" key="8">
    <source>
        <dbReference type="Proteomes" id="UP000675881"/>
    </source>
</evidence>
<feature type="compositionally biased region" description="Basic and acidic residues" evidence="5">
    <location>
        <begin position="444"/>
        <end position="460"/>
    </location>
</feature>
<dbReference type="SMART" id="SM00385">
    <property type="entry name" value="CYCLIN"/>
    <property type="match status" value="1"/>
</dbReference>
<dbReference type="CDD" id="cd20519">
    <property type="entry name" value="CYCLIN_CCNE_rpt1"/>
    <property type="match status" value="1"/>
</dbReference>
<reference evidence="7" key="1">
    <citation type="submission" date="2021-02" db="EMBL/GenBank/DDBJ databases">
        <authorList>
            <person name="Bekaert M."/>
        </authorList>
    </citation>
    <scope>NUCLEOTIDE SEQUENCE</scope>
    <source>
        <strain evidence="7">IoA-00</strain>
    </source>
</reference>
<dbReference type="PANTHER" id="PTHR10177">
    <property type="entry name" value="CYCLINS"/>
    <property type="match status" value="1"/>
</dbReference>
<feature type="region of interest" description="Disordered" evidence="5">
    <location>
        <begin position="421"/>
        <end position="475"/>
    </location>
</feature>
<keyword evidence="2 4" id="KW-0195">Cyclin</keyword>
<dbReference type="GO" id="GO:0051301">
    <property type="term" value="P:cell division"/>
    <property type="evidence" value="ECO:0007669"/>
    <property type="project" value="UniProtKB-KW"/>
</dbReference>
<dbReference type="AlphaFoldDB" id="A0A7R8CMB0"/>